<reference evidence="2" key="1">
    <citation type="journal article" date="2021" name="Nat. Commun.">
        <title>Genetic determinants of endophytism in the Arabidopsis root mycobiome.</title>
        <authorList>
            <person name="Mesny F."/>
            <person name="Miyauchi S."/>
            <person name="Thiergart T."/>
            <person name="Pickel B."/>
            <person name="Atanasova L."/>
            <person name="Karlsson M."/>
            <person name="Huettel B."/>
            <person name="Barry K.W."/>
            <person name="Haridas S."/>
            <person name="Chen C."/>
            <person name="Bauer D."/>
            <person name="Andreopoulos W."/>
            <person name="Pangilinan J."/>
            <person name="LaButti K."/>
            <person name="Riley R."/>
            <person name="Lipzen A."/>
            <person name="Clum A."/>
            <person name="Drula E."/>
            <person name="Henrissat B."/>
            <person name="Kohler A."/>
            <person name="Grigoriev I.V."/>
            <person name="Martin F.M."/>
            <person name="Hacquard S."/>
        </authorList>
    </citation>
    <scope>NUCLEOTIDE SEQUENCE</scope>
    <source>
        <strain evidence="2">MPI-SDFR-AT-0068</strain>
    </source>
</reference>
<accession>A0A8K0S2L1</accession>
<evidence type="ECO:0008006" key="4">
    <source>
        <dbReference type="Google" id="ProtNLM"/>
    </source>
</evidence>
<dbReference type="EMBL" id="JAGPXF010000003">
    <property type="protein sequence ID" value="KAH7252428.1"/>
    <property type="molecule type" value="Genomic_DNA"/>
</dbReference>
<organism evidence="2 3">
    <name type="scientific">Fusarium tricinctum</name>
    <dbReference type="NCBI Taxonomy" id="61284"/>
    <lineage>
        <taxon>Eukaryota</taxon>
        <taxon>Fungi</taxon>
        <taxon>Dikarya</taxon>
        <taxon>Ascomycota</taxon>
        <taxon>Pezizomycotina</taxon>
        <taxon>Sordariomycetes</taxon>
        <taxon>Hypocreomycetidae</taxon>
        <taxon>Hypocreales</taxon>
        <taxon>Nectriaceae</taxon>
        <taxon>Fusarium</taxon>
        <taxon>Fusarium tricinctum species complex</taxon>
    </lineage>
</organism>
<gene>
    <name evidence="2" type="ORF">BKA59DRAFT_544117</name>
</gene>
<feature type="compositionally biased region" description="Pro residues" evidence="1">
    <location>
        <begin position="287"/>
        <end position="298"/>
    </location>
</feature>
<keyword evidence="3" id="KW-1185">Reference proteome</keyword>
<feature type="compositionally biased region" description="Polar residues" evidence="1">
    <location>
        <begin position="307"/>
        <end position="316"/>
    </location>
</feature>
<protein>
    <recommendedName>
        <fullName evidence="4">LIM zinc-binding domain-containing protein</fullName>
    </recommendedName>
</protein>
<feature type="region of interest" description="Disordered" evidence="1">
    <location>
        <begin position="250"/>
        <end position="371"/>
    </location>
</feature>
<evidence type="ECO:0000313" key="2">
    <source>
        <dbReference type="EMBL" id="KAH7252428.1"/>
    </source>
</evidence>
<proteinExistence type="predicted"/>
<comment type="caution">
    <text evidence="2">The sequence shown here is derived from an EMBL/GenBank/DDBJ whole genome shotgun (WGS) entry which is preliminary data.</text>
</comment>
<dbReference type="AlphaFoldDB" id="A0A8K0S2L1"/>
<dbReference type="OrthoDB" id="8062037at2759"/>
<name>A0A8K0S2L1_9HYPO</name>
<evidence type="ECO:0000313" key="3">
    <source>
        <dbReference type="Proteomes" id="UP000813427"/>
    </source>
</evidence>
<sequence>MSDPSQTNIFTCTFCFHVFQGPPQIIGRSARLACSTCHAALLNLAICWVCGELIFRGDECVSFGWCFWHRACYGCLLYGSRAICQGVPVQDLFLDDELKGQARDGCGGKEVTEVPLCAACVVEVEVDGVTDQNVVVKRGLRRVEKVDDGLTRKRWEAKTSERGFKSPSTWQPSRHNTEGGVANHEVIVNNVSIDSRDASQSVIWVDIFDPINGPSFKPSPLKPMPLFMQRSPSPAHPLQRRLTTNDKYLQAPPTLRKPHSAPGSVCPSEPPMKNKSSDHYDTHQPLPALPVYPTPRSPSPSRERHSQQTYTANNQRSEVRHKQAVSWVKEEPLKRPSSRLAPSRRRSDINRSDVNSSAYRTPPEYPDQVLRAPYPLPLSSIRSANPLPSQLTSHLQQTADAAPQSSEYLDRYQPAMTRPIQNQEVRRLRRVVASVSEEGLGKTRSDHSEGSEWGKVGSELRRFFTGR</sequence>
<dbReference type="Proteomes" id="UP000813427">
    <property type="component" value="Unassembled WGS sequence"/>
</dbReference>
<evidence type="ECO:0000256" key="1">
    <source>
        <dbReference type="SAM" id="MobiDB-lite"/>
    </source>
</evidence>